<feature type="binding site" evidence="9">
    <location>
        <position position="95"/>
    </location>
    <ligand>
        <name>Mg(2+)</name>
        <dbReference type="ChEBI" id="CHEBI:18420"/>
        <label>1</label>
    </ligand>
</feature>
<dbReference type="RefSeq" id="WP_121837624.1">
    <property type="nucleotide sequence ID" value="NZ_ML014757.1"/>
</dbReference>
<evidence type="ECO:0000256" key="1">
    <source>
        <dbReference type="ARBA" id="ARBA00004907"/>
    </source>
</evidence>
<proteinExistence type="inferred from homology"/>
<dbReference type="Gene3D" id="3.40.1030.10">
    <property type="entry name" value="Nucleoside phosphorylase/phosphoribosyltransferase catalytic domain"/>
    <property type="match status" value="1"/>
</dbReference>
<evidence type="ECO:0000256" key="5">
    <source>
        <dbReference type="ARBA" id="ARBA00022822"/>
    </source>
</evidence>
<comment type="cofactor">
    <cofactor evidence="9">
        <name>Mg(2+)</name>
        <dbReference type="ChEBI" id="CHEBI:18420"/>
    </cofactor>
    <text evidence="9">Binds 2 magnesium ions per monomer.</text>
</comment>
<evidence type="ECO:0000313" key="13">
    <source>
        <dbReference type="Proteomes" id="UP000281474"/>
    </source>
</evidence>
<dbReference type="FunFam" id="3.40.1030.10:FF:000002">
    <property type="entry name" value="Anthranilate phosphoribosyltransferase"/>
    <property type="match status" value="1"/>
</dbReference>
<comment type="caution">
    <text evidence="9">Lacks conserved residue(s) required for the propagation of feature annotation.</text>
</comment>
<evidence type="ECO:0000256" key="8">
    <source>
        <dbReference type="ARBA" id="ARBA00061188"/>
    </source>
</evidence>
<dbReference type="PANTHER" id="PTHR43285">
    <property type="entry name" value="ANTHRANILATE PHOSPHORIBOSYLTRANSFERASE"/>
    <property type="match status" value="1"/>
</dbReference>
<comment type="caution">
    <text evidence="12">The sequence shown here is derived from an EMBL/GenBank/DDBJ whole genome shotgun (WGS) entry which is preliminary data.</text>
</comment>
<evidence type="ECO:0000256" key="3">
    <source>
        <dbReference type="ARBA" id="ARBA00022676"/>
    </source>
</evidence>
<dbReference type="Proteomes" id="UP000281474">
    <property type="component" value="Unassembled WGS sequence"/>
</dbReference>
<accession>A0A3L8Q0E3</accession>
<dbReference type="Gene3D" id="1.20.970.10">
    <property type="entry name" value="Transferase, Pyrimidine Nucleoside Phosphorylase, Chain C"/>
    <property type="match status" value="1"/>
</dbReference>
<keyword evidence="9" id="KW-0460">Magnesium</keyword>
<feature type="binding site" evidence="9">
    <location>
        <position position="114"/>
    </location>
    <ligand>
        <name>anthranilate</name>
        <dbReference type="ChEBI" id="CHEBI:16567"/>
        <label>1</label>
    </ligand>
</feature>
<name>A0A3L8Q0E3_9GAMM</name>
<evidence type="ECO:0000259" key="10">
    <source>
        <dbReference type="Pfam" id="PF00591"/>
    </source>
</evidence>
<feature type="binding site" evidence="9">
    <location>
        <position position="91"/>
    </location>
    <ligand>
        <name>5-phospho-alpha-D-ribose 1-diphosphate</name>
        <dbReference type="ChEBI" id="CHEBI:58017"/>
    </ligand>
</feature>
<feature type="binding site" evidence="9">
    <location>
        <begin position="93"/>
        <end position="96"/>
    </location>
    <ligand>
        <name>5-phospho-alpha-D-ribose 1-diphosphate</name>
        <dbReference type="ChEBI" id="CHEBI:58017"/>
    </ligand>
</feature>
<feature type="binding site" evidence="9">
    <location>
        <position position="83"/>
    </location>
    <ligand>
        <name>anthranilate</name>
        <dbReference type="ChEBI" id="CHEBI:16567"/>
        <label>1</label>
    </ligand>
</feature>
<dbReference type="GO" id="GO:0000287">
    <property type="term" value="F:magnesium ion binding"/>
    <property type="evidence" value="ECO:0007669"/>
    <property type="project" value="UniProtKB-UniRule"/>
</dbReference>
<evidence type="ECO:0000259" key="11">
    <source>
        <dbReference type="Pfam" id="PF02885"/>
    </source>
</evidence>
<dbReference type="InterPro" id="IPR005940">
    <property type="entry name" value="Anthranilate_Pribosyl_Tfrase"/>
</dbReference>
<dbReference type="GO" id="GO:0005829">
    <property type="term" value="C:cytosol"/>
    <property type="evidence" value="ECO:0007669"/>
    <property type="project" value="TreeGrafter"/>
</dbReference>
<feature type="domain" description="Glycosyl transferase family 3" evidence="10">
    <location>
        <begin position="77"/>
        <end position="323"/>
    </location>
</feature>
<feature type="binding site" evidence="9">
    <location>
        <position position="227"/>
    </location>
    <ligand>
        <name>Mg(2+)</name>
        <dbReference type="ChEBI" id="CHEBI:18420"/>
        <label>2</label>
    </ligand>
</feature>
<dbReference type="AlphaFoldDB" id="A0A3L8Q0E3"/>
<keyword evidence="9" id="KW-0479">Metal-binding</keyword>
<dbReference type="PANTHER" id="PTHR43285:SF2">
    <property type="entry name" value="ANTHRANILATE PHOSPHORIBOSYLTRANSFERASE"/>
    <property type="match status" value="1"/>
</dbReference>
<evidence type="ECO:0000256" key="2">
    <source>
        <dbReference type="ARBA" id="ARBA00022605"/>
    </source>
</evidence>
<keyword evidence="5 9" id="KW-0822">Tryptophan biosynthesis</keyword>
<feature type="binding site" evidence="9">
    <location>
        <position position="169"/>
    </location>
    <ligand>
        <name>anthranilate</name>
        <dbReference type="ChEBI" id="CHEBI:16567"/>
        <label>2</label>
    </ligand>
</feature>
<sequence>MNDNQALFQKVFNGHSLTREQMKCVFDDIITNQVDDIQLASLLTAMKVRGETVEEICGAADASLSHAKEFNRSNVANIVDIVGTGGDGFNTINISTTAAFVAAAAGANVAKHGNKGVSSKSGSSDVLSQLGVDVTVSPEVASQLLEKTGISFLFAPTYHSGFKHAATVRKELKTRTIFNLLGPLVNPARPDAILLGVYDELLVEPIATVLLNLGVKRAMVVHGCGLDEVAVHGETLVCELKDRQLSTSLLTPNSLGVDKYQVKELQGGTPAENAQISRQILSGQGKPAHIAAVAANAGCAIYLSGLVNSPKEGVRCALHILNTDTGYKKLALLIAGLEK</sequence>
<gene>
    <name evidence="9 12" type="primary">trpD</name>
    <name evidence="12" type="ORF">D5018_03660</name>
</gene>
<dbReference type="NCBIfam" id="TIGR01245">
    <property type="entry name" value="trpD"/>
    <property type="match status" value="1"/>
</dbReference>
<dbReference type="OrthoDB" id="9806430at2"/>
<dbReference type="InterPro" id="IPR035902">
    <property type="entry name" value="Nuc_phospho_transferase"/>
</dbReference>
<dbReference type="EC" id="2.4.2.18" evidence="9"/>
<evidence type="ECO:0000256" key="7">
    <source>
        <dbReference type="ARBA" id="ARBA00052328"/>
    </source>
</evidence>
<dbReference type="SUPFAM" id="SSF47648">
    <property type="entry name" value="Nucleoside phosphorylase/phosphoribosyltransferase N-terminal domain"/>
    <property type="match status" value="1"/>
</dbReference>
<dbReference type="InterPro" id="IPR017459">
    <property type="entry name" value="Glycosyl_Trfase_fam3_N_dom"/>
</dbReference>
<organism evidence="12 13">
    <name type="scientific">Parashewanella curva</name>
    <dbReference type="NCBI Taxonomy" id="2338552"/>
    <lineage>
        <taxon>Bacteria</taxon>
        <taxon>Pseudomonadati</taxon>
        <taxon>Pseudomonadota</taxon>
        <taxon>Gammaproteobacteria</taxon>
        <taxon>Alteromonadales</taxon>
        <taxon>Shewanellaceae</taxon>
        <taxon>Parashewanella</taxon>
    </lineage>
</organism>
<evidence type="ECO:0000256" key="9">
    <source>
        <dbReference type="HAMAP-Rule" id="MF_00211"/>
    </source>
</evidence>
<evidence type="ECO:0000313" key="12">
    <source>
        <dbReference type="EMBL" id="RLV61104.1"/>
    </source>
</evidence>
<feature type="binding site" evidence="9">
    <location>
        <position position="123"/>
    </location>
    <ligand>
        <name>5-phospho-alpha-D-ribose 1-diphosphate</name>
        <dbReference type="ChEBI" id="CHEBI:58017"/>
    </ligand>
</feature>
<feature type="binding site" evidence="9">
    <location>
        <begin position="111"/>
        <end position="119"/>
    </location>
    <ligand>
        <name>5-phospho-alpha-D-ribose 1-diphosphate</name>
        <dbReference type="ChEBI" id="CHEBI:58017"/>
    </ligand>
</feature>
<comment type="similarity">
    <text evidence="9">Belongs to the anthranilate phosphoribosyltransferase family.</text>
</comment>
<dbReference type="InterPro" id="IPR000312">
    <property type="entry name" value="Glycosyl_Trfase_fam3"/>
</dbReference>
<dbReference type="InterPro" id="IPR036320">
    <property type="entry name" value="Glycosyl_Trfase_fam3_N_dom_sf"/>
</dbReference>
<keyword evidence="4 9" id="KW-0808">Transferase</keyword>
<dbReference type="UniPathway" id="UPA00035">
    <property type="reaction ID" value="UER00041"/>
</dbReference>
<protein>
    <recommendedName>
        <fullName evidence="9">Anthranilate phosphoribosyltransferase</fullName>
        <ecNumber evidence="9">2.4.2.18</ecNumber>
    </recommendedName>
</protein>
<evidence type="ECO:0000256" key="6">
    <source>
        <dbReference type="ARBA" id="ARBA00023141"/>
    </source>
</evidence>
<dbReference type="GO" id="GO:0004048">
    <property type="term" value="F:anthranilate phosphoribosyltransferase activity"/>
    <property type="evidence" value="ECO:0007669"/>
    <property type="project" value="UniProtKB-UniRule"/>
</dbReference>
<feature type="binding site" evidence="9">
    <location>
        <begin position="86"/>
        <end position="87"/>
    </location>
    <ligand>
        <name>5-phospho-alpha-D-ribose 1-diphosphate</name>
        <dbReference type="ChEBI" id="CHEBI:58017"/>
    </ligand>
</feature>
<evidence type="ECO:0000256" key="4">
    <source>
        <dbReference type="ARBA" id="ARBA00022679"/>
    </source>
</evidence>
<keyword evidence="6 9" id="KW-0057">Aromatic amino acid biosynthesis</keyword>
<dbReference type="SUPFAM" id="SSF52418">
    <property type="entry name" value="Nucleoside phosphorylase/phosphoribosyltransferase catalytic domain"/>
    <property type="match status" value="1"/>
</dbReference>
<dbReference type="Pfam" id="PF02885">
    <property type="entry name" value="Glycos_trans_3N"/>
    <property type="match status" value="1"/>
</dbReference>
<dbReference type="HAMAP" id="MF_00211">
    <property type="entry name" value="TrpD"/>
    <property type="match status" value="1"/>
</dbReference>
<feature type="binding site" evidence="9">
    <location>
        <position position="228"/>
    </location>
    <ligand>
        <name>Mg(2+)</name>
        <dbReference type="ChEBI" id="CHEBI:18420"/>
        <label>2</label>
    </ligand>
</feature>
<feature type="domain" description="Glycosyl transferase family 3 N-terminal" evidence="11">
    <location>
        <begin position="7"/>
        <end position="67"/>
    </location>
</feature>
<comment type="similarity">
    <text evidence="8">In the C-terminal section; belongs to the anthranilate phosphoribosyltransferase family.</text>
</comment>
<dbReference type="EMBL" id="QZEI01000008">
    <property type="protein sequence ID" value="RLV61104.1"/>
    <property type="molecule type" value="Genomic_DNA"/>
</dbReference>
<keyword evidence="13" id="KW-1185">Reference proteome</keyword>
<feature type="binding site" evidence="9">
    <location>
        <position position="83"/>
    </location>
    <ligand>
        <name>5-phospho-alpha-D-ribose 1-diphosphate</name>
        <dbReference type="ChEBI" id="CHEBI:58017"/>
    </ligand>
</feature>
<comment type="pathway">
    <text evidence="1 9">Amino-acid biosynthesis; L-tryptophan biosynthesis; L-tryptophan from chorismate: step 2/5.</text>
</comment>
<comment type="function">
    <text evidence="9">Catalyzes the transfer of the phosphoribosyl group of 5-phosphorylribose-1-pyrophosphate (PRPP) to anthranilate to yield N-(5'-phosphoribosyl)-anthranilate (PRA).</text>
</comment>
<feature type="binding site" evidence="9">
    <location>
        <position position="228"/>
    </location>
    <ligand>
        <name>Mg(2+)</name>
        <dbReference type="ChEBI" id="CHEBI:18420"/>
        <label>1</label>
    </ligand>
</feature>
<dbReference type="Pfam" id="PF00591">
    <property type="entry name" value="Glycos_transf_3"/>
    <property type="match status" value="1"/>
</dbReference>
<comment type="catalytic activity">
    <reaction evidence="7 9">
        <text>N-(5-phospho-beta-D-ribosyl)anthranilate + diphosphate = 5-phospho-alpha-D-ribose 1-diphosphate + anthranilate</text>
        <dbReference type="Rhea" id="RHEA:11768"/>
        <dbReference type="ChEBI" id="CHEBI:16567"/>
        <dbReference type="ChEBI" id="CHEBI:18277"/>
        <dbReference type="ChEBI" id="CHEBI:33019"/>
        <dbReference type="ChEBI" id="CHEBI:58017"/>
        <dbReference type="EC" id="2.4.2.18"/>
    </reaction>
</comment>
<reference evidence="12 13" key="1">
    <citation type="submission" date="2018-09" db="EMBL/GenBank/DDBJ databases">
        <title>Phylogeny of the Shewanellaceae, and recommendation for two new genera, Pseudoshewanella and Parashewanella.</title>
        <authorList>
            <person name="Wang G."/>
        </authorList>
    </citation>
    <scope>NUCLEOTIDE SEQUENCE [LARGE SCALE GENOMIC DNA]</scope>
    <source>
        <strain evidence="12 13">C51</strain>
    </source>
</reference>
<keyword evidence="3 9" id="KW-0328">Glycosyltransferase</keyword>
<comment type="subunit">
    <text evidence="9">Homodimer.</text>
</comment>
<dbReference type="GO" id="GO:0000162">
    <property type="term" value="P:L-tryptophan biosynthetic process"/>
    <property type="evidence" value="ECO:0007669"/>
    <property type="project" value="UniProtKB-UniRule"/>
</dbReference>
<keyword evidence="2 9" id="KW-0028">Amino-acid biosynthesis</keyword>